<evidence type="ECO:0000313" key="2">
    <source>
        <dbReference type="EMBL" id="KIM35481.1"/>
    </source>
</evidence>
<evidence type="ECO:0000259" key="1">
    <source>
        <dbReference type="PROSITE" id="PS50020"/>
    </source>
</evidence>
<dbReference type="OrthoDB" id="2834207at2759"/>
<dbReference type="InterPro" id="IPR001202">
    <property type="entry name" value="WW_dom"/>
</dbReference>
<gene>
    <name evidence="2" type="ORF">M413DRAFT_14550</name>
</gene>
<dbReference type="PROSITE" id="PS50020">
    <property type="entry name" value="WW_DOMAIN_2"/>
    <property type="match status" value="1"/>
</dbReference>
<reference evidence="3" key="2">
    <citation type="submission" date="2015-01" db="EMBL/GenBank/DDBJ databases">
        <title>Evolutionary Origins and Diversification of the Mycorrhizal Mutualists.</title>
        <authorList>
            <consortium name="DOE Joint Genome Institute"/>
            <consortium name="Mycorrhizal Genomics Consortium"/>
            <person name="Kohler A."/>
            <person name="Kuo A."/>
            <person name="Nagy L.G."/>
            <person name="Floudas D."/>
            <person name="Copeland A."/>
            <person name="Barry K.W."/>
            <person name="Cichocki N."/>
            <person name="Veneault-Fourrey C."/>
            <person name="LaButti K."/>
            <person name="Lindquist E.A."/>
            <person name="Lipzen A."/>
            <person name="Lundell T."/>
            <person name="Morin E."/>
            <person name="Murat C."/>
            <person name="Riley R."/>
            <person name="Ohm R."/>
            <person name="Sun H."/>
            <person name="Tunlid A."/>
            <person name="Henrissat B."/>
            <person name="Grigoriev I.V."/>
            <person name="Hibbett D.S."/>
            <person name="Martin F."/>
        </authorList>
    </citation>
    <scope>NUCLEOTIDE SEQUENCE [LARGE SCALE GENOMIC DNA]</scope>
    <source>
        <strain evidence="3">h7</strain>
    </source>
</reference>
<dbReference type="HOGENOM" id="CLU_1475338_0_0_1"/>
<name>A0A0C3BVN8_HEBCY</name>
<organism evidence="2 3">
    <name type="scientific">Hebeloma cylindrosporum</name>
    <dbReference type="NCBI Taxonomy" id="76867"/>
    <lineage>
        <taxon>Eukaryota</taxon>
        <taxon>Fungi</taxon>
        <taxon>Dikarya</taxon>
        <taxon>Basidiomycota</taxon>
        <taxon>Agaricomycotina</taxon>
        <taxon>Agaricomycetes</taxon>
        <taxon>Agaricomycetidae</taxon>
        <taxon>Agaricales</taxon>
        <taxon>Agaricineae</taxon>
        <taxon>Hymenogastraceae</taxon>
        <taxon>Hebeloma</taxon>
    </lineage>
</organism>
<feature type="domain" description="WW" evidence="1">
    <location>
        <begin position="31"/>
        <end position="66"/>
    </location>
</feature>
<dbReference type="EMBL" id="KN831820">
    <property type="protein sequence ID" value="KIM35481.1"/>
    <property type="molecule type" value="Genomic_DNA"/>
</dbReference>
<reference evidence="2 3" key="1">
    <citation type="submission" date="2014-04" db="EMBL/GenBank/DDBJ databases">
        <authorList>
            <consortium name="DOE Joint Genome Institute"/>
            <person name="Kuo A."/>
            <person name="Gay G."/>
            <person name="Dore J."/>
            <person name="Kohler A."/>
            <person name="Nagy L.G."/>
            <person name="Floudas D."/>
            <person name="Copeland A."/>
            <person name="Barry K.W."/>
            <person name="Cichocki N."/>
            <person name="Veneault-Fourrey C."/>
            <person name="LaButti K."/>
            <person name="Lindquist E.A."/>
            <person name="Lipzen A."/>
            <person name="Lundell T."/>
            <person name="Morin E."/>
            <person name="Murat C."/>
            <person name="Sun H."/>
            <person name="Tunlid A."/>
            <person name="Henrissat B."/>
            <person name="Grigoriev I.V."/>
            <person name="Hibbett D.S."/>
            <person name="Martin F."/>
            <person name="Nordberg H.P."/>
            <person name="Cantor M.N."/>
            <person name="Hua S.X."/>
        </authorList>
    </citation>
    <scope>NUCLEOTIDE SEQUENCE [LARGE SCALE GENOMIC DNA]</scope>
    <source>
        <strain evidence="3">h7</strain>
    </source>
</reference>
<dbReference type="Proteomes" id="UP000053424">
    <property type="component" value="Unassembled WGS sequence"/>
</dbReference>
<evidence type="ECO:0000313" key="3">
    <source>
        <dbReference type="Proteomes" id="UP000053424"/>
    </source>
</evidence>
<keyword evidence="3" id="KW-1185">Reference proteome</keyword>
<protein>
    <recommendedName>
        <fullName evidence="1">WW domain-containing protein</fullName>
    </recommendedName>
</protein>
<sequence>MSRLATFLQRLSFRGNESPPSPSSQHVRPTHFIPEDWYIVETSPGGVERDFVNRKTGESTWYTPEGMTAEEILAIPDAKKYWWTTKQVEKYMKEMAAQKARNGGMDYKDKLARELKEGKVGSAAFVYDFIVAYIMAVEGRTRTTCADNYIGVVKLCWPLTLNVKQREQKHGKARALPSFDLRK</sequence>
<accession>A0A0C3BVN8</accession>
<dbReference type="AlphaFoldDB" id="A0A0C3BVN8"/>
<proteinExistence type="predicted"/>